<sequence>MDKNKKRAIRILAVFLAVMALCTVISRAAASVLVAQVKVEKIKKGRLTYTWEGKGQIVPAQETKLFLWPQQQVESAAKEGSTVKAGDCLVQFRAEYLQQTIDKKQAEVERLRLQREQQQVSARGSQRVSSAAGAALTLQSAQNRLAEAEQKAAEAQAAYDGAEAGGQGEEGTGGQPGAEEDPGIQEQKQALYQALQSAQAEVQSANQALEDAQNAYDLACREDAAQEANDANAREAAELGVQDLNVQTEQAESELQKLREYQDSGGKICAEQDCVVLRSGIQEGAVTTGSEILVLGSGGWRLRGSVSGEDKEQLSAGKEVEITLPSSEKRILKIESVENADSSQSKEEGQSQSEGQSGSGASGETGAFWYAPLPERVEGVYNKAFTWTAKTESQEEYEQMIPLSALREGTDGTYCLILTESSGMLGTVQSSKRVPVSVLEKDSQNAAVIAELSREDQIIVSSEKYVEEGDQVRIIENAN</sequence>
<evidence type="ECO:0000256" key="1">
    <source>
        <dbReference type="ARBA" id="ARBA00004196"/>
    </source>
</evidence>
<reference evidence="5 6" key="1">
    <citation type="submission" date="2015-09" db="EMBL/GenBank/DDBJ databases">
        <authorList>
            <consortium name="Pathogen Informatics"/>
        </authorList>
    </citation>
    <scope>NUCLEOTIDE SEQUENCE [LARGE SCALE GENOMIC DNA]</scope>
    <source>
        <strain evidence="5 6">2789STDY5834876</strain>
    </source>
</reference>
<keyword evidence="2" id="KW-0175">Coiled coil</keyword>
<dbReference type="AlphaFoldDB" id="A0A174HDG7"/>
<protein>
    <submittedName>
        <fullName evidence="5">Efflux transporter, RND family, MFP subunit</fullName>
    </submittedName>
</protein>
<feature type="compositionally biased region" description="Gly residues" evidence="3">
    <location>
        <begin position="163"/>
        <end position="176"/>
    </location>
</feature>
<accession>A0A174HDG7</accession>
<feature type="chain" id="PRO_5008023357" evidence="4">
    <location>
        <begin position="31"/>
        <end position="479"/>
    </location>
</feature>
<dbReference type="Gene3D" id="2.40.420.20">
    <property type="match status" value="1"/>
</dbReference>
<feature type="signal peptide" evidence="4">
    <location>
        <begin position="1"/>
        <end position="30"/>
    </location>
</feature>
<proteinExistence type="predicted"/>
<evidence type="ECO:0000256" key="2">
    <source>
        <dbReference type="ARBA" id="ARBA00023054"/>
    </source>
</evidence>
<dbReference type="Proteomes" id="UP000095544">
    <property type="component" value="Unassembled WGS sequence"/>
</dbReference>
<dbReference type="STRING" id="39482.ERS852491_03092"/>
<feature type="region of interest" description="Disordered" evidence="3">
    <location>
        <begin position="147"/>
        <end position="183"/>
    </location>
</feature>
<evidence type="ECO:0000256" key="4">
    <source>
        <dbReference type="SAM" id="SignalP"/>
    </source>
</evidence>
<gene>
    <name evidence="5" type="ORF">ERS852491_03092</name>
</gene>
<evidence type="ECO:0000313" key="5">
    <source>
        <dbReference type="EMBL" id="CUO72331.1"/>
    </source>
</evidence>
<feature type="region of interest" description="Disordered" evidence="3">
    <location>
        <begin position="336"/>
        <end position="365"/>
    </location>
</feature>
<dbReference type="GO" id="GO:0030313">
    <property type="term" value="C:cell envelope"/>
    <property type="evidence" value="ECO:0007669"/>
    <property type="project" value="UniProtKB-SubCell"/>
</dbReference>
<keyword evidence="4" id="KW-0732">Signal</keyword>
<evidence type="ECO:0000256" key="3">
    <source>
        <dbReference type="SAM" id="MobiDB-lite"/>
    </source>
</evidence>
<name>A0A174HDG7_9FIRM</name>
<dbReference type="PANTHER" id="PTHR32347:SF14">
    <property type="entry name" value="EFFLUX SYSTEM COMPONENT YKNX-RELATED"/>
    <property type="match status" value="1"/>
</dbReference>
<dbReference type="EMBL" id="CYZU01000030">
    <property type="protein sequence ID" value="CUO72331.1"/>
    <property type="molecule type" value="Genomic_DNA"/>
</dbReference>
<dbReference type="RefSeq" id="WP_050639007.1">
    <property type="nucleotide sequence ID" value="NZ_CABKUE010000005.1"/>
</dbReference>
<dbReference type="InterPro" id="IPR050465">
    <property type="entry name" value="UPF0194_transport"/>
</dbReference>
<feature type="compositionally biased region" description="Low complexity" evidence="3">
    <location>
        <begin position="153"/>
        <end position="162"/>
    </location>
</feature>
<dbReference type="OrthoDB" id="2036548at2"/>
<evidence type="ECO:0000313" key="6">
    <source>
        <dbReference type="Proteomes" id="UP000095544"/>
    </source>
</evidence>
<dbReference type="PANTHER" id="PTHR32347">
    <property type="entry name" value="EFFLUX SYSTEM COMPONENT YKNX-RELATED"/>
    <property type="match status" value="1"/>
</dbReference>
<organism evidence="5 6">
    <name type="scientific">Faecalicatena contorta</name>
    <dbReference type="NCBI Taxonomy" id="39482"/>
    <lineage>
        <taxon>Bacteria</taxon>
        <taxon>Bacillati</taxon>
        <taxon>Bacillota</taxon>
        <taxon>Clostridia</taxon>
        <taxon>Lachnospirales</taxon>
        <taxon>Lachnospiraceae</taxon>
        <taxon>Faecalicatena</taxon>
    </lineage>
</organism>
<comment type="subcellular location">
    <subcellularLocation>
        <location evidence="1">Cell envelope</location>
    </subcellularLocation>
</comment>